<sequence length="72" mass="8128">MLLLALIQTPPSVEGHPPNGRWWSHRDLREMRTPFTDESTVGGRREKSTSPDAHTTGHREGQGESERAGREH</sequence>
<organism evidence="3 4">
    <name type="scientific">Necator americanus</name>
    <name type="common">Human hookworm</name>
    <dbReference type="NCBI Taxonomy" id="51031"/>
    <lineage>
        <taxon>Eukaryota</taxon>
        <taxon>Metazoa</taxon>
        <taxon>Ecdysozoa</taxon>
        <taxon>Nematoda</taxon>
        <taxon>Chromadorea</taxon>
        <taxon>Rhabditida</taxon>
        <taxon>Rhabditina</taxon>
        <taxon>Rhabditomorpha</taxon>
        <taxon>Strongyloidea</taxon>
        <taxon>Ancylostomatidae</taxon>
        <taxon>Bunostominae</taxon>
        <taxon>Necator</taxon>
    </lineage>
</organism>
<dbReference type="KEGG" id="nai:NECAME_16916"/>
<keyword evidence="2" id="KW-0732">Signal</keyword>
<evidence type="ECO:0000313" key="3">
    <source>
        <dbReference type="EMBL" id="ETN85088.1"/>
    </source>
</evidence>
<dbReference type="EMBL" id="KI657811">
    <property type="protein sequence ID" value="ETN85088.1"/>
    <property type="molecule type" value="Genomic_DNA"/>
</dbReference>
<evidence type="ECO:0000256" key="1">
    <source>
        <dbReference type="SAM" id="MobiDB-lite"/>
    </source>
</evidence>
<feature type="region of interest" description="Disordered" evidence="1">
    <location>
        <begin position="1"/>
        <end position="72"/>
    </location>
</feature>
<keyword evidence="4" id="KW-1185">Reference proteome</keyword>
<accession>W2TTH3</accession>
<feature type="signal peptide" evidence="2">
    <location>
        <begin position="1"/>
        <end position="15"/>
    </location>
</feature>
<name>W2TTH3_NECAM</name>
<feature type="compositionally biased region" description="Basic and acidic residues" evidence="1">
    <location>
        <begin position="43"/>
        <end position="72"/>
    </location>
</feature>
<evidence type="ECO:0008006" key="5">
    <source>
        <dbReference type="Google" id="ProtNLM"/>
    </source>
</evidence>
<gene>
    <name evidence="3" type="ORF">NECAME_16916</name>
</gene>
<evidence type="ECO:0000256" key="2">
    <source>
        <dbReference type="SAM" id="SignalP"/>
    </source>
</evidence>
<dbReference type="Proteomes" id="UP000053676">
    <property type="component" value="Unassembled WGS sequence"/>
</dbReference>
<reference evidence="4" key="1">
    <citation type="journal article" date="2014" name="Nat. Genet.">
        <title>Genome of the human hookworm Necator americanus.</title>
        <authorList>
            <person name="Tang Y.T."/>
            <person name="Gao X."/>
            <person name="Rosa B.A."/>
            <person name="Abubucker S."/>
            <person name="Hallsworth-Pepin K."/>
            <person name="Martin J."/>
            <person name="Tyagi R."/>
            <person name="Heizer E."/>
            <person name="Zhang X."/>
            <person name="Bhonagiri-Palsikar V."/>
            <person name="Minx P."/>
            <person name="Warren W.C."/>
            <person name="Wang Q."/>
            <person name="Zhan B."/>
            <person name="Hotez P.J."/>
            <person name="Sternberg P.W."/>
            <person name="Dougall A."/>
            <person name="Gaze S.T."/>
            <person name="Mulvenna J."/>
            <person name="Sotillo J."/>
            <person name="Ranganathan S."/>
            <person name="Rabelo E.M."/>
            <person name="Wilson R.K."/>
            <person name="Felgner P.L."/>
            <person name="Bethony J."/>
            <person name="Hawdon J.M."/>
            <person name="Gasser R.B."/>
            <person name="Loukas A."/>
            <person name="Mitreva M."/>
        </authorList>
    </citation>
    <scope>NUCLEOTIDE SEQUENCE [LARGE SCALE GENOMIC DNA]</scope>
</reference>
<dbReference type="AlphaFoldDB" id="W2TTH3"/>
<protein>
    <recommendedName>
        <fullName evidence="5">Secreted protein</fullName>
    </recommendedName>
</protein>
<evidence type="ECO:0000313" key="4">
    <source>
        <dbReference type="Proteomes" id="UP000053676"/>
    </source>
</evidence>
<proteinExistence type="predicted"/>
<feature type="chain" id="PRO_5012565287" description="Secreted protein" evidence="2">
    <location>
        <begin position="16"/>
        <end position="72"/>
    </location>
</feature>